<name>A0ABW0FY66_9CAUL</name>
<protein>
    <submittedName>
        <fullName evidence="1">Uncharacterized protein</fullName>
    </submittedName>
</protein>
<gene>
    <name evidence="1" type="ORF">ACFPIE_18995</name>
</gene>
<evidence type="ECO:0000313" key="2">
    <source>
        <dbReference type="Proteomes" id="UP001596152"/>
    </source>
</evidence>
<proteinExistence type="predicted"/>
<keyword evidence="2" id="KW-1185">Reference proteome</keyword>
<dbReference type="RefSeq" id="WP_374038420.1">
    <property type="nucleotide sequence ID" value="NZ_CP169082.1"/>
</dbReference>
<sequence length="112" mass="12204">MTDVADMAAVLSRVMRGREGTCATFTVRGDPGRWVQFVDGQVNMASFAVSPPKAVVEALGPAAIVAFQPRKYLTVRLVAQDPYEVAGWIHGYFLKALDAPEGFLFDADIEQL</sequence>
<evidence type="ECO:0000313" key="1">
    <source>
        <dbReference type="EMBL" id="MFC5346008.1"/>
    </source>
</evidence>
<reference evidence="2" key="1">
    <citation type="journal article" date="2019" name="Int. J. Syst. Evol. Microbiol.">
        <title>The Global Catalogue of Microorganisms (GCM) 10K type strain sequencing project: providing services to taxonomists for standard genome sequencing and annotation.</title>
        <authorList>
            <consortium name="The Broad Institute Genomics Platform"/>
            <consortium name="The Broad Institute Genome Sequencing Center for Infectious Disease"/>
            <person name="Wu L."/>
            <person name="Ma J."/>
        </authorList>
    </citation>
    <scope>NUCLEOTIDE SEQUENCE [LARGE SCALE GENOMIC DNA]</scope>
    <source>
        <strain evidence="2">JCM 12125</strain>
    </source>
</reference>
<dbReference type="EMBL" id="JBHSLF010000055">
    <property type="protein sequence ID" value="MFC5346008.1"/>
    <property type="molecule type" value="Genomic_DNA"/>
</dbReference>
<dbReference type="Proteomes" id="UP001596152">
    <property type="component" value="Unassembled WGS sequence"/>
</dbReference>
<accession>A0ABW0FY66</accession>
<comment type="caution">
    <text evidence="1">The sequence shown here is derived from an EMBL/GenBank/DDBJ whole genome shotgun (WGS) entry which is preliminary data.</text>
</comment>
<organism evidence="1 2">
    <name type="scientific">Brevundimonas staleyi</name>
    <dbReference type="NCBI Taxonomy" id="74326"/>
    <lineage>
        <taxon>Bacteria</taxon>
        <taxon>Pseudomonadati</taxon>
        <taxon>Pseudomonadota</taxon>
        <taxon>Alphaproteobacteria</taxon>
        <taxon>Caulobacterales</taxon>
        <taxon>Caulobacteraceae</taxon>
        <taxon>Brevundimonas</taxon>
    </lineage>
</organism>